<keyword evidence="2" id="KW-0547">Nucleotide-binding</keyword>
<dbReference type="VEuPathDB" id="CryptoDB:CmeUKMEL1_01750"/>
<dbReference type="SUPFAM" id="SSF52540">
    <property type="entry name" value="P-loop containing nucleoside triphosphate hydrolases"/>
    <property type="match status" value="1"/>
</dbReference>
<protein>
    <recommendedName>
        <fullName evidence="1">RNA helicase</fullName>
        <ecNumber evidence="1">3.6.4.13</ecNumber>
    </recommendedName>
</protein>
<dbReference type="Gene3D" id="3.40.50.300">
    <property type="entry name" value="P-loop containing nucleotide triphosphate hydrolases"/>
    <property type="match status" value="2"/>
</dbReference>
<dbReference type="SMART" id="SM00847">
    <property type="entry name" value="HA2"/>
    <property type="match status" value="1"/>
</dbReference>
<keyword evidence="11" id="KW-1185">Reference proteome</keyword>
<dbReference type="GO" id="GO:0016787">
    <property type="term" value="F:hydrolase activity"/>
    <property type="evidence" value="ECO:0007669"/>
    <property type="project" value="UniProtKB-KW"/>
</dbReference>
<dbReference type="PROSITE" id="PS00690">
    <property type="entry name" value="DEAH_ATP_HELICASE"/>
    <property type="match status" value="1"/>
</dbReference>
<dbReference type="PROSITE" id="PS51192">
    <property type="entry name" value="HELICASE_ATP_BIND_1"/>
    <property type="match status" value="1"/>
</dbReference>
<feature type="domain" description="Helicase ATP-binding" evidence="8">
    <location>
        <begin position="17"/>
        <end position="185"/>
    </location>
</feature>
<dbReference type="PANTHER" id="PTHR18934">
    <property type="entry name" value="ATP-DEPENDENT RNA HELICASE"/>
    <property type="match status" value="1"/>
</dbReference>
<dbReference type="InterPro" id="IPR014001">
    <property type="entry name" value="Helicase_ATP-bd"/>
</dbReference>
<keyword evidence="3" id="KW-0378">Hydrolase</keyword>
<evidence type="ECO:0000256" key="3">
    <source>
        <dbReference type="ARBA" id="ARBA00022801"/>
    </source>
</evidence>
<comment type="catalytic activity">
    <reaction evidence="6">
        <text>ATP + H2O = ADP + phosphate + H(+)</text>
        <dbReference type="Rhea" id="RHEA:13065"/>
        <dbReference type="ChEBI" id="CHEBI:15377"/>
        <dbReference type="ChEBI" id="CHEBI:15378"/>
        <dbReference type="ChEBI" id="CHEBI:30616"/>
        <dbReference type="ChEBI" id="CHEBI:43474"/>
        <dbReference type="ChEBI" id="CHEBI:456216"/>
        <dbReference type="EC" id="3.6.4.13"/>
    </reaction>
</comment>
<dbReference type="PANTHER" id="PTHR18934:SF118">
    <property type="entry name" value="ATP-DEPENDENT RNA HELICASE DHX33"/>
    <property type="match status" value="1"/>
</dbReference>
<dbReference type="InterPro" id="IPR001650">
    <property type="entry name" value="Helicase_C-like"/>
</dbReference>
<dbReference type="Pfam" id="PF07717">
    <property type="entry name" value="OB_NTP_bind"/>
    <property type="match status" value="1"/>
</dbReference>
<dbReference type="GO" id="GO:0045943">
    <property type="term" value="P:positive regulation of transcription by RNA polymerase I"/>
    <property type="evidence" value="ECO:0007669"/>
    <property type="project" value="TreeGrafter"/>
</dbReference>
<organism evidence="10 11">
    <name type="scientific">Cryptosporidium meleagridis</name>
    <dbReference type="NCBI Taxonomy" id="93969"/>
    <lineage>
        <taxon>Eukaryota</taxon>
        <taxon>Sar</taxon>
        <taxon>Alveolata</taxon>
        <taxon>Apicomplexa</taxon>
        <taxon>Conoidasida</taxon>
        <taxon>Coccidia</taxon>
        <taxon>Eucoccidiorida</taxon>
        <taxon>Eimeriorina</taxon>
        <taxon>Cryptosporidiidae</taxon>
        <taxon>Cryptosporidium</taxon>
    </lineage>
</organism>
<dbReference type="GO" id="GO:0003724">
    <property type="term" value="F:RNA helicase activity"/>
    <property type="evidence" value="ECO:0007669"/>
    <property type="project" value="UniProtKB-EC"/>
</dbReference>
<proteinExistence type="predicted"/>
<dbReference type="Pfam" id="PF21010">
    <property type="entry name" value="HA2_C"/>
    <property type="match status" value="1"/>
</dbReference>
<dbReference type="GO" id="GO:0003725">
    <property type="term" value="F:double-stranded RNA binding"/>
    <property type="evidence" value="ECO:0007669"/>
    <property type="project" value="TreeGrafter"/>
</dbReference>
<dbReference type="Pfam" id="PF04408">
    <property type="entry name" value="WHD_HA2"/>
    <property type="match status" value="1"/>
</dbReference>
<gene>
    <name evidence="10" type="ORF">CmeUKMEL1_01750</name>
</gene>
<dbReference type="Pfam" id="PF00270">
    <property type="entry name" value="DEAD"/>
    <property type="match status" value="1"/>
</dbReference>
<dbReference type="InterPro" id="IPR011709">
    <property type="entry name" value="DEAD-box_helicase_OB_fold"/>
</dbReference>
<dbReference type="SMART" id="SM00487">
    <property type="entry name" value="DEXDc"/>
    <property type="match status" value="1"/>
</dbReference>
<dbReference type="Pfam" id="PF00271">
    <property type="entry name" value="Helicase_C"/>
    <property type="match status" value="1"/>
</dbReference>
<evidence type="ECO:0000259" key="8">
    <source>
        <dbReference type="PROSITE" id="PS51192"/>
    </source>
</evidence>
<evidence type="ECO:0000256" key="6">
    <source>
        <dbReference type="ARBA" id="ARBA00047984"/>
    </source>
</evidence>
<evidence type="ECO:0000256" key="1">
    <source>
        <dbReference type="ARBA" id="ARBA00012552"/>
    </source>
</evidence>
<evidence type="ECO:0000313" key="11">
    <source>
        <dbReference type="Proteomes" id="UP000236928"/>
    </source>
</evidence>
<dbReference type="GO" id="GO:0005524">
    <property type="term" value="F:ATP binding"/>
    <property type="evidence" value="ECO:0007669"/>
    <property type="project" value="UniProtKB-KW"/>
</dbReference>
<keyword evidence="4" id="KW-0347">Helicase</keyword>
<dbReference type="InterPro" id="IPR007502">
    <property type="entry name" value="Helicase-assoc_dom"/>
</dbReference>
<sequence length="798" mass="90972">MSQSDILPIYQHKRDLLSLIRENDISVIVGETGSGKSTLLPAFLYEDGFVQDKKMIAVTQPRRIAAISLAEYVAKLLKTKVGNKVGYSVRFKSEVSKYTKIKYLTDGMLIRECVTANGERSPFENYSVVIVDEAHERSIRTDFLLGLLKMELLNGSKLKVVIMSATFQSSNFEDFFSSISPQSSLPNSGVKLKTGTYSVPGRQFPVQLNYLTEPELDYLEAVMITILTIHFSKPKGGDILVFLPGQEDIHHLYSNLTTISKQIEALFDQQGEISFYLGKQKFENIERIRLFVQCLYASMPSEQQSKVFDILPENYRKVILSTNIAETSVTLPNIVYVIDTGLEKLKFFQSNNNIDALVMKEISKASSIQRAGRAGRLQPGEVYRMYTKQAYSEFMTSQTPEILRTSLSETLLELIYILNNYKTNKTQQGISNSSNSDHALLIDQQQVSVKKILNFPFICYPSKDSILATLKFLYRLEALNKSGNITELGTKLTMLPVPPFLGKLIYHSIEFGCTSEAITLVAMLSAECLLDYCNSNNHPKDKAYGSLQENNSDQVEPTKKKRRFTHNSSSKNDQSYKNYLRSIMTKFGDHVGLIEAYNTWISLQKSSEKASNIQRNIISSSNNYEQIHFCNSIGISHTSLIRAKSIREQLIDVTTKVFNLKTINSCSMFTSIKHSHPESFESGSNQEQQKQQNQQQEQEQENKWIPFYKCLTKSFWQNVAKLDPTSNKQYLTEINRELVNIHPTSSVSHLKEKPKWIIFTDIIQTKKTYIRIISAINHLWLNDYCSRWFISAETDPKN</sequence>
<dbReference type="Gene3D" id="1.20.120.1080">
    <property type="match status" value="1"/>
</dbReference>
<dbReference type="EC" id="3.6.4.13" evidence="1"/>
<name>A0A2P4YWY1_9CRYT</name>
<evidence type="ECO:0000256" key="5">
    <source>
        <dbReference type="ARBA" id="ARBA00022840"/>
    </source>
</evidence>
<evidence type="ECO:0000256" key="2">
    <source>
        <dbReference type="ARBA" id="ARBA00022741"/>
    </source>
</evidence>
<dbReference type="EMBL" id="JIBK01000003">
    <property type="protein sequence ID" value="POM82309.1"/>
    <property type="molecule type" value="Genomic_DNA"/>
</dbReference>
<dbReference type="InterPro" id="IPR011545">
    <property type="entry name" value="DEAD/DEAH_box_helicase_dom"/>
</dbReference>
<dbReference type="CDD" id="cd18791">
    <property type="entry name" value="SF2_C_RHA"/>
    <property type="match status" value="1"/>
</dbReference>
<dbReference type="InterPro" id="IPR002464">
    <property type="entry name" value="DNA/RNA_helicase_DEAH_CS"/>
</dbReference>
<evidence type="ECO:0000256" key="7">
    <source>
        <dbReference type="SAM" id="MobiDB-lite"/>
    </source>
</evidence>
<dbReference type="PROSITE" id="PS51194">
    <property type="entry name" value="HELICASE_CTER"/>
    <property type="match status" value="1"/>
</dbReference>
<dbReference type="Proteomes" id="UP000236928">
    <property type="component" value="Unassembled WGS sequence"/>
</dbReference>
<feature type="domain" description="Helicase C-terminal" evidence="9">
    <location>
        <begin position="218"/>
        <end position="418"/>
    </location>
</feature>
<comment type="caution">
    <text evidence="10">The sequence shown here is derived from an EMBL/GenBank/DDBJ whole genome shotgun (WGS) entry which is preliminary data.</text>
</comment>
<evidence type="ECO:0000256" key="4">
    <source>
        <dbReference type="ARBA" id="ARBA00022806"/>
    </source>
</evidence>
<evidence type="ECO:0000313" key="10">
    <source>
        <dbReference type="EMBL" id="POM82309.1"/>
    </source>
</evidence>
<feature type="compositionally biased region" description="Low complexity" evidence="7">
    <location>
        <begin position="685"/>
        <end position="697"/>
    </location>
</feature>
<dbReference type="CDD" id="cd17917">
    <property type="entry name" value="DEXHc_RHA-like"/>
    <property type="match status" value="1"/>
</dbReference>
<dbReference type="InterPro" id="IPR027417">
    <property type="entry name" value="P-loop_NTPase"/>
</dbReference>
<dbReference type="GO" id="GO:0005730">
    <property type="term" value="C:nucleolus"/>
    <property type="evidence" value="ECO:0007669"/>
    <property type="project" value="TreeGrafter"/>
</dbReference>
<evidence type="ECO:0000259" key="9">
    <source>
        <dbReference type="PROSITE" id="PS51194"/>
    </source>
</evidence>
<dbReference type="SMART" id="SM00490">
    <property type="entry name" value="HELICc"/>
    <property type="match status" value="1"/>
</dbReference>
<reference evidence="10 11" key="1">
    <citation type="submission" date="2014-04" db="EMBL/GenBank/DDBJ databases">
        <title>Comparative Genomics of Cryptosporidium Species.</title>
        <authorList>
            <person name="Silva J.C."/>
            <person name="Su Q."/>
            <person name="Chalmers R."/>
            <person name="Chibucos M.C."/>
            <person name="Elwin K."/>
            <person name="Godinez A."/>
            <person name="Guo F."/>
            <person name="Huynh K."/>
            <person name="Orvis J."/>
            <person name="Ott S."/>
            <person name="Sadzewicz L."/>
            <person name="Sengamalay N."/>
            <person name="Shetty A."/>
            <person name="Sun M."/>
            <person name="Tallon L."/>
            <person name="Xiao L."/>
            <person name="Zhang H."/>
            <person name="Fraser C.M."/>
            <person name="Zhu G."/>
            <person name="Kissinger J."/>
            <person name="Widmer G."/>
        </authorList>
    </citation>
    <scope>NUCLEOTIDE SEQUENCE [LARGE SCALE GENOMIC DNA]</scope>
    <source>
        <strain evidence="10 11">UKMEL1</strain>
    </source>
</reference>
<dbReference type="AlphaFoldDB" id="A0A2P4YWY1"/>
<accession>A0A2P4YWY1</accession>
<feature type="region of interest" description="Disordered" evidence="7">
    <location>
        <begin position="675"/>
        <end position="698"/>
    </location>
</feature>
<dbReference type="InterPro" id="IPR048333">
    <property type="entry name" value="HA2_WH"/>
</dbReference>
<dbReference type="OrthoDB" id="10253254at2759"/>
<feature type="region of interest" description="Disordered" evidence="7">
    <location>
        <begin position="543"/>
        <end position="573"/>
    </location>
</feature>
<keyword evidence="5" id="KW-0067">ATP-binding</keyword>